<reference evidence="2" key="1">
    <citation type="submission" date="2023-06" db="EMBL/GenBank/DDBJ databases">
        <title>Genomic of Agaribacillus aureum.</title>
        <authorList>
            <person name="Wang G."/>
        </authorList>
    </citation>
    <scope>NUCLEOTIDE SEQUENCE</scope>
    <source>
        <strain evidence="2">BMA12</strain>
    </source>
</reference>
<evidence type="ECO:0000259" key="1">
    <source>
        <dbReference type="Pfam" id="PF13568"/>
    </source>
</evidence>
<dbReference type="Proteomes" id="UP001172083">
    <property type="component" value="Unassembled WGS sequence"/>
</dbReference>
<feature type="domain" description="Outer membrane protein beta-barrel" evidence="1">
    <location>
        <begin position="74"/>
        <end position="279"/>
    </location>
</feature>
<keyword evidence="3" id="KW-1185">Reference proteome</keyword>
<evidence type="ECO:0000313" key="3">
    <source>
        <dbReference type="Proteomes" id="UP001172083"/>
    </source>
</evidence>
<dbReference type="Pfam" id="PF13568">
    <property type="entry name" value="OMP_b-brl_2"/>
    <property type="match status" value="1"/>
</dbReference>
<dbReference type="RefSeq" id="WP_346761074.1">
    <property type="nucleotide sequence ID" value="NZ_JAUJEB010000007.1"/>
</dbReference>
<gene>
    <name evidence="2" type="ORF">QQ020_26900</name>
</gene>
<proteinExistence type="predicted"/>
<comment type="caution">
    <text evidence="2">The sequence shown here is derived from an EMBL/GenBank/DDBJ whole genome shotgun (WGS) entry which is preliminary data.</text>
</comment>
<organism evidence="2 3">
    <name type="scientific">Agaribacillus aureus</name>
    <dbReference type="NCBI Taxonomy" id="3051825"/>
    <lineage>
        <taxon>Bacteria</taxon>
        <taxon>Pseudomonadati</taxon>
        <taxon>Bacteroidota</taxon>
        <taxon>Cytophagia</taxon>
        <taxon>Cytophagales</taxon>
        <taxon>Splendidivirgaceae</taxon>
        <taxon>Agaribacillus</taxon>
    </lineage>
</organism>
<protein>
    <submittedName>
        <fullName evidence="2">Porin family protein</fullName>
    </submittedName>
</protein>
<sequence>MLIFTNWEKTFFPNHMKGSVAFLLSLMLIFNVKGQEMNKRTGLIKGSTYNTERSNKKKFGSFAGDGSGGGVGSTRWGFGIKGGINMTQASPDDQFSVFSYTIQPENTLAEKEYYNSSENKGFQVTFIAKYTLFNNLSISLQPTFASYKYGYENNYAWLDFENNNNSLFLFYKHEQTLNYIEAPLLLRYDILNTPIRPFVHGGGYYGRLLSALKKVDVSGQDNASGATEEFNGATSTLGVDDQYTKSQYGIIAGGGISLSVGPANFELGVDYKIGLNNIIDESNRFKDNTLISGSYDILDNMKLKNLSISMGVVFGI</sequence>
<evidence type="ECO:0000313" key="2">
    <source>
        <dbReference type="EMBL" id="MDN5215736.1"/>
    </source>
</evidence>
<accession>A0ABT8LHA8</accession>
<name>A0ABT8LHA8_9BACT</name>
<dbReference type="EMBL" id="JAUJEB010000007">
    <property type="protein sequence ID" value="MDN5215736.1"/>
    <property type="molecule type" value="Genomic_DNA"/>
</dbReference>
<dbReference type="InterPro" id="IPR025665">
    <property type="entry name" value="Beta-barrel_OMP_2"/>
</dbReference>